<keyword evidence="3" id="KW-1185">Reference proteome</keyword>
<dbReference type="PANTHER" id="PTHR13510">
    <property type="entry name" value="FYVE-FINGER-CONTAINING RAB5 EFFECTOR PROTEIN RABENOSYN-5-RELATED"/>
    <property type="match status" value="1"/>
</dbReference>
<dbReference type="PANTHER" id="PTHR13510:SF44">
    <property type="entry name" value="RABENOSYN-5"/>
    <property type="match status" value="1"/>
</dbReference>
<name>A0A8T1WDF5_9STRA</name>
<dbReference type="AlphaFoldDB" id="A0A8T1WDF5"/>
<feature type="compositionally biased region" description="Polar residues" evidence="1">
    <location>
        <begin position="706"/>
        <end position="720"/>
    </location>
</feature>
<comment type="caution">
    <text evidence="2">The sequence shown here is derived from an EMBL/GenBank/DDBJ whole genome shotgun (WGS) entry which is preliminary data.</text>
</comment>
<evidence type="ECO:0000256" key="1">
    <source>
        <dbReference type="SAM" id="MobiDB-lite"/>
    </source>
</evidence>
<dbReference type="EMBL" id="JAGDFL010000385">
    <property type="protein sequence ID" value="KAG7390304.1"/>
    <property type="molecule type" value="Genomic_DNA"/>
</dbReference>
<accession>A0A8T1WDF5</accession>
<dbReference type="Proteomes" id="UP000693981">
    <property type="component" value="Unassembled WGS sequence"/>
</dbReference>
<evidence type="ECO:0000313" key="3">
    <source>
        <dbReference type="Proteomes" id="UP000693981"/>
    </source>
</evidence>
<proteinExistence type="predicted"/>
<feature type="region of interest" description="Disordered" evidence="1">
    <location>
        <begin position="439"/>
        <end position="486"/>
    </location>
</feature>
<gene>
    <name evidence="2" type="ORF">PHYBOEH_007058</name>
</gene>
<feature type="region of interest" description="Disordered" evidence="1">
    <location>
        <begin position="389"/>
        <end position="425"/>
    </location>
</feature>
<dbReference type="CDD" id="cd00065">
    <property type="entry name" value="FYVE_like_SF"/>
    <property type="match status" value="1"/>
</dbReference>
<sequence>MRPQSAAEANAQALLQDNANCVAHVLQANFFSRTASPSVSASWERAAARPPINVSPYVHTRDNGGRRRSTAASCQAVIGTLQDAMRALHADDTSSYRRVESALFGADFLLDARVLDSLVPRTKETPYRYVGLKHVKYRSMLDDRHAEEFLLMETVGRGVHPVSGHKFVFKMLRSVDVPEREFEMRSANSHHAQLQVHRGAIHAMLLVLAETSHRGILKMQMWLDVELTKCQEPFYGAFSSLHDAYSLSVRYRQVVETYAATSGDAAVAATQTTSRFGILSSRSNRERKCQTCQRALGFFSRKKNHLCSVCGICVCSSCLSSTSFENWKLCGLCYQRNKRLVNRTRTSKVSSLASGIGGTLRNITRLGRSYSRQRDSILFATAEAAGELPPNIYQDTKRHPNERAPREAPRDTGRRRLDDDELFDNDTKPLARSVIGVRRAVGGGGGGEPHPDFSATVGVGRQPGPRQVPANTLSMSQGPGGRKTTRLRRSLMQKAGKGSYDPAEDMSRELSASFFDGTNGSFRTSNLSSSQVQISSSLTDQKIETVVIPDTKSKSGSTSSNSTTSSDDTPPSKPVNEPSRPMRVPAPAPARPVERPSRVSQHSSRSSHSRRSSQHSNRSSHSRRSGQGSGRSIRMPGSGRSRVSNAPRSNDLRAMKDWASASAGPTMSSRRKNKYSNEDDSHLPSSWRTAGYDDFGDPIKQHSRKSSNLSTSEFDLQPQNGRHYEWI</sequence>
<organism evidence="2 3">
    <name type="scientific">Phytophthora boehmeriae</name>
    <dbReference type="NCBI Taxonomy" id="109152"/>
    <lineage>
        <taxon>Eukaryota</taxon>
        <taxon>Sar</taxon>
        <taxon>Stramenopiles</taxon>
        <taxon>Oomycota</taxon>
        <taxon>Peronosporomycetes</taxon>
        <taxon>Peronosporales</taxon>
        <taxon>Peronosporaceae</taxon>
        <taxon>Phytophthora</taxon>
    </lineage>
</organism>
<reference evidence="2" key="1">
    <citation type="submission" date="2021-02" db="EMBL/GenBank/DDBJ databases">
        <authorList>
            <person name="Palmer J.M."/>
        </authorList>
    </citation>
    <scope>NUCLEOTIDE SEQUENCE</scope>
    <source>
        <strain evidence="2">SCRP23</strain>
    </source>
</reference>
<dbReference type="OrthoDB" id="156321at2759"/>
<dbReference type="InterPro" id="IPR052727">
    <property type="entry name" value="Rab4/Rab5_effector"/>
</dbReference>
<feature type="compositionally biased region" description="Basic residues" evidence="1">
    <location>
        <begin position="605"/>
        <end position="624"/>
    </location>
</feature>
<evidence type="ECO:0000313" key="2">
    <source>
        <dbReference type="EMBL" id="KAG7390304.1"/>
    </source>
</evidence>
<protein>
    <recommendedName>
        <fullName evidence="4">FYVE-type domain-containing protein</fullName>
    </recommendedName>
</protein>
<feature type="region of interest" description="Disordered" evidence="1">
    <location>
        <begin position="547"/>
        <end position="727"/>
    </location>
</feature>
<feature type="compositionally biased region" description="Low complexity" evidence="1">
    <location>
        <begin position="554"/>
        <end position="569"/>
    </location>
</feature>
<feature type="compositionally biased region" description="Basic and acidic residues" evidence="1">
    <location>
        <begin position="395"/>
        <end position="418"/>
    </location>
</feature>
<evidence type="ECO:0008006" key="4">
    <source>
        <dbReference type="Google" id="ProtNLM"/>
    </source>
</evidence>